<accession>C4J7S9</accession>
<reference evidence="2" key="2">
    <citation type="submission" date="2012-06" db="EMBL/GenBank/DDBJ databases">
        <authorList>
            <person name="Yu Y."/>
            <person name="Currie J."/>
            <person name="Lomeli R."/>
            <person name="Angelova A."/>
            <person name="Collura K."/>
            <person name="Wissotski M."/>
            <person name="Campos D."/>
            <person name="Kudrna D."/>
            <person name="Golser W."/>
            <person name="Ashely E."/>
            <person name="Descour A."/>
            <person name="Fernandes J."/>
            <person name="Soderlund C."/>
            <person name="Walbot V."/>
        </authorList>
    </citation>
    <scope>NUCLEOTIDE SEQUENCE</scope>
    <source>
        <strain evidence="2">B73</strain>
    </source>
</reference>
<proteinExistence type="evidence at transcript level"/>
<evidence type="ECO:0000256" key="1">
    <source>
        <dbReference type="SAM" id="MobiDB-lite"/>
    </source>
</evidence>
<sequence length="39" mass="4111">MTQIAGSTSDSDSGGGPTPTDQVLFSRHLLEACLMGRSW</sequence>
<protein>
    <submittedName>
        <fullName evidence="2">Uncharacterized protein</fullName>
    </submittedName>
</protein>
<organism evidence="2">
    <name type="scientific">Zea mays</name>
    <name type="common">Maize</name>
    <dbReference type="NCBI Taxonomy" id="4577"/>
    <lineage>
        <taxon>Eukaryota</taxon>
        <taxon>Viridiplantae</taxon>
        <taxon>Streptophyta</taxon>
        <taxon>Embryophyta</taxon>
        <taxon>Tracheophyta</taxon>
        <taxon>Spermatophyta</taxon>
        <taxon>Magnoliopsida</taxon>
        <taxon>Liliopsida</taxon>
        <taxon>Poales</taxon>
        <taxon>Poaceae</taxon>
        <taxon>PACMAD clade</taxon>
        <taxon>Panicoideae</taxon>
        <taxon>Andropogonodae</taxon>
        <taxon>Andropogoneae</taxon>
        <taxon>Tripsacinae</taxon>
        <taxon>Zea</taxon>
    </lineage>
</organism>
<dbReference type="EMBL" id="BT086876">
    <property type="protein sequence ID" value="ACR37229.1"/>
    <property type="molecule type" value="mRNA"/>
</dbReference>
<dbReference type="AlphaFoldDB" id="C4J7S9"/>
<feature type="region of interest" description="Disordered" evidence="1">
    <location>
        <begin position="1"/>
        <end position="22"/>
    </location>
</feature>
<evidence type="ECO:0000313" key="2">
    <source>
        <dbReference type="EMBL" id="ACR37229.1"/>
    </source>
</evidence>
<feature type="compositionally biased region" description="Low complexity" evidence="1">
    <location>
        <begin position="1"/>
        <end position="12"/>
    </location>
</feature>
<name>C4J7S9_MAIZE</name>
<reference evidence="2" key="1">
    <citation type="journal article" date="2009" name="PLoS Genet.">
        <title>Sequencing, mapping, and analysis of 27,455 maize full-length cDNAs.</title>
        <authorList>
            <person name="Soderlund C."/>
            <person name="Descour A."/>
            <person name="Kudrna D."/>
            <person name="Bomhoff M."/>
            <person name="Boyd L."/>
            <person name="Currie J."/>
            <person name="Angelova A."/>
            <person name="Collura K."/>
            <person name="Wissotski M."/>
            <person name="Ashley E."/>
            <person name="Morrow D."/>
            <person name="Fernandes J."/>
            <person name="Walbot V."/>
            <person name="Yu Y."/>
        </authorList>
    </citation>
    <scope>NUCLEOTIDE SEQUENCE</scope>
    <source>
        <strain evidence="2">B73</strain>
    </source>
</reference>